<organism evidence="5 6">
    <name type="scientific">Corynebacterium incognita</name>
    <dbReference type="NCBI Taxonomy" id="2754725"/>
    <lineage>
        <taxon>Bacteria</taxon>
        <taxon>Bacillati</taxon>
        <taxon>Actinomycetota</taxon>
        <taxon>Actinomycetes</taxon>
        <taxon>Mycobacteriales</taxon>
        <taxon>Corynebacteriaceae</taxon>
        <taxon>Corynebacterium</taxon>
    </lineage>
</organism>
<dbReference type="GO" id="GO:0008999">
    <property type="term" value="F:protein-N-terminal-alanine acetyltransferase activity"/>
    <property type="evidence" value="ECO:0007669"/>
    <property type="project" value="TreeGrafter"/>
</dbReference>
<dbReference type="Proteomes" id="UP000515743">
    <property type="component" value="Chromosome"/>
</dbReference>
<evidence type="ECO:0000256" key="1">
    <source>
        <dbReference type="ARBA" id="ARBA00022679"/>
    </source>
</evidence>
<dbReference type="InterPro" id="IPR016181">
    <property type="entry name" value="Acyl_CoA_acyltransferase"/>
</dbReference>
<evidence type="ECO:0000313" key="6">
    <source>
        <dbReference type="Proteomes" id="UP000515743"/>
    </source>
</evidence>
<proteinExistence type="inferred from homology"/>
<keyword evidence="2" id="KW-0012">Acyltransferase</keyword>
<dbReference type="PANTHER" id="PTHR43792">
    <property type="entry name" value="GNAT FAMILY, PUTATIVE (AFU_ORTHOLOGUE AFUA_3G00765)-RELATED-RELATED"/>
    <property type="match status" value="1"/>
</dbReference>
<sequence length="237" mass="26355">MFNYFGLAQRKTNSAATGDKHPVHPGWPEATPQVILPPSTTFRRGARLRLRPLMHSDGEAWRATRLIDESWLRPVEPTPHGGWEETHSAPSWRQHFSFIRRAAQEGSVVPFVIDVDGEFAGQVTLGNIQHGGVRECWVGYWVHSMFMGGGVATAACALGVDHAFARVGLHRVTATYMPSNPASGAVLKTNGFREEGYLRRNLHINGRWEDHHLMALNRDDFPTTCVGRLRAAGRAVD</sequence>
<reference evidence="5 6" key="1">
    <citation type="submission" date="2020-07" db="EMBL/GenBank/DDBJ databases">
        <title>Complete genome and description of Corynebacterium incognita strain Marseille-Q3630 sp. nov.</title>
        <authorList>
            <person name="Boxberger M."/>
        </authorList>
    </citation>
    <scope>NUCLEOTIDE SEQUENCE [LARGE SCALE GENOMIC DNA]</scope>
    <source>
        <strain evidence="5 6">Marseille-Q3630</strain>
    </source>
</reference>
<evidence type="ECO:0000256" key="3">
    <source>
        <dbReference type="ARBA" id="ARBA00038502"/>
    </source>
</evidence>
<dbReference type="SUPFAM" id="SSF55729">
    <property type="entry name" value="Acyl-CoA N-acyltransferases (Nat)"/>
    <property type="match status" value="1"/>
</dbReference>
<gene>
    <name evidence="5" type="ORF">H0194_09140</name>
</gene>
<dbReference type="Gene3D" id="3.40.630.30">
    <property type="match status" value="1"/>
</dbReference>
<dbReference type="InterPro" id="IPR051531">
    <property type="entry name" value="N-acetyltransferase"/>
</dbReference>
<evidence type="ECO:0000313" key="5">
    <source>
        <dbReference type="EMBL" id="QNE89210.1"/>
    </source>
</evidence>
<evidence type="ECO:0000259" key="4">
    <source>
        <dbReference type="PROSITE" id="PS51186"/>
    </source>
</evidence>
<accession>A0A7G7CNP4</accession>
<dbReference type="EMBL" id="CP059404">
    <property type="protein sequence ID" value="QNE89210.1"/>
    <property type="molecule type" value="Genomic_DNA"/>
</dbReference>
<dbReference type="AlphaFoldDB" id="A0A7G7CNP4"/>
<feature type="domain" description="N-acetyltransferase" evidence="4">
    <location>
        <begin position="70"/>
        <end position="219"/>
    </location>
</feature>
<evidence type="ECO:0000256" key="2">
    <source>
        <dbReference type="ARBA" id="ARBA00023315"/>
    </source>
</evidence>
<dbReference type="PROSITE" id="PS51186">
    <property type="entry name" value="GNAT"/>
    <property type="match status" value="1"/>
</dbReference>
<protein>
    <submittedName>
        <fullName evidence="5">GNAT family N-acetyltransferase</fullName>
    </submittedName>
</protein>
<comment type="similarity">
    <text evidence="3">Belongs to the acetyltransferase family. RimJ subfamily.</text>
</comment>
<dbReference type="KEGG" id="cik:H0194_09140"/>
<dbReference type="PANTHER" id="PTHR43792:SF8">
    <property type="entry name" value="[RIBOSOMAL PROTEIN US5]-ALANINE N-ACETYLTRANSFERASE"/>
    <property type="match status" value="1"/>
</dbReference>
<keyword evidence="6" id="KW-1185">Reference proteome</keyword>
<dbReference type="Pfam" id="PF13302">
    <property type="entry name" value="Acetyltransf_3"/>
    <property type="match status" value="1"/>
</dbReference>
<dbReference type="InterPro" id="IPR000182">
    <property type="entry name" value="GNAT_dom"/>
</dbReference>
<name>A0A7G7CNP4_9CORY</name>
<keyword evidence="1 5" id="KW-0808">Transferase</keyword>
<dbReference type="GO" id="GO:0005737">
    <property type="term" value="C:cytoplasm"/>
    <property type="evidence" value="ECO:0007669"/>
    <property type="project" value="TreeGrafter"/>
</dbReference>
<dbReference type="RefSeq" id="WP_185175587.1">
    <property type="nucleotide sequence ID" value="NZ_CP059404.1"/>
</dbReference>